<evidence type="ECO:0000256" key="1">
    <source>
        <dbReference type="ARBA" id="ARBA00022517"/>
    </source>
</evidence>
<proteinExistence type="inferred from homology"/>
<keyword evidence="4" id="KW-0788">Thiol protease</keyword>
<gene>
    <name evidence="7" type="ORF">SAMN04489757_101148</name>
</gene>
<name>A0A1I5BQ90_9FIRM</name>
<dbReference type="PANTHER" id="PTHR39178:SF1">
    <property type="entry name" value="RIBOSOMAL-PROCESSING CYSTEINE PROTEASE PRP"/>
    <property type="match status" value="1"/>
</dbReference>
<evidence type="ECO:0000256" key="5">
    <source>
        <dbReference type="ARBA" id="ARBA00044503"/>
    </source>
</evidence>
<dbReference type="InterPro" id="IPR007422">
    <property type="entry name" value="Peptidase_Prp"/>
</dbReference>
<evidence type="ECO:0000256" key="2">
    <source>
        <dbReference type="ARBA" id="ARBA00022670"/>
    </source>
</evidence>
<comment type="similarity">
    <text evidence="5">Belongs to the Prp family.</text>
</comment>
<reference evidence="7 8" key="1">
    <citation type="submission" date="2016-10" db="EMBL/GenBank/DDBJ databases">
        <authorList>
            <person name="de Groot N.N."/>
        </authorList>
    </citation>
    <scope>NUCLEOTIDE SEQUENCE [LARGE SCALE GENOMIC DNA]</scope>
    <source>
        <strain evidence="7 8">DSM 1283</strain>
    </source>
</reference>
<keyword evidence="2" id="KW-0645">Protease</keyword>
<evidence type="ECO:0000256" key="4">
    <source>
        <dbReference type="ARBA" id="ARBA00022807"/>
    </source>
</evidence>
<dbReference type="CDD" id="cd16332">
    <property type="entry name" value="Prp-like"/>
    <property type="match status" value="1"/>
</dbReference>
<dbReference type="GO" id="GO:0042254">
    <property type="term" value="P:ribosome biogenesis"/>
    <property type="evidence" value="ECO:0007669"/>
    <property type="project" value="UniProtKB-KW"/>
</dbReference>
<organism evidence="7 8">
    <name type="scientific">Anaerocolumna aminovalerica</name>
    <dbReference type="NCBI Taxonomy" id="1527"/>
    <lineage>
        <taxon>Bacteria</taxon>
        <taxon>Bacillati</taxon>
        <taxon>Bacillota</taxon>
        <taxon>Clostridia</taxon>
        <taxon>Lachnospirales</taxon>
        <taxon>Lachnospiraceae</taxon>
        <taxon>Anaerocolumna</taxon>
    </lineage>
</organism>
<dbReference type="Pfam" id="PF04327">
    <property type="entry name" value="Peptidase_Prp"/>
    <property type="match status" value="1"/>
</dbReference>
<evidence type="ECO:0000313" key="8">
    <source>
        <dbReference type="Proteomes" id="UP000198806"/>
    </source>
</evidence>
<dbReference type="SUPFAM" id="SSF118010">
    <property type="entry name" value="TM1457-like"/>
    <property type="match status" value="1"/>
</dbReference>
<evidence type="ECO:0000313" key="7">
    <source>
        <dbReference type="EMBL" id="SFN76880.1"/>
    </source>
</evidence>
<dbReference type="RefSeq" id="WP_091683600.1">
    <property type="nucleotide sequence ID" value="NZ_BAABFM010000003.1"/>
</dbReference>
<protein>
    <recommendedName>
        <fullName evidence="6">Ribosomal processing cysteine protease Prp</fullName>
    </recommendedName>
</protein>
<accession>A0A1I5BQ90</accession>
<dbReference type="GO" id="GO:0008234">
    <property type="term" value="F:cysteine-type peptidase activity"/>
    <property type="evidence" value="ECO:0007669"/>
    <property type="project" value="UniProtKB-KW"/>
</dbReference>
<dbReference type="PANTHER" id="PTHR39178">
    <property type="entry name" value="HYPOTHETICAL RIBOSOME-ASSOCIATED PROTEIN"/>
    <property type="match status" value="1"/>
</dbReference>
<evidence type="ECO:0000256" key="3">
    <source>
        <dbReference type="ARBA" id="ARBA00022801"/>
    </source>
</evidence>
<keyword evidence="1" id="KW-0690">Ribosome biogenesis</keyword>
<dbReference type="InterPro" id="IPR036764">
    <property type="entry name" value="Peptidase_Prp_sf"/>
</dbReference>
<dbReference type="AlphaFoldDB" id="A0A1I5BQ90"/>
<dbReference type="Gene3D" id="3.30.70.1490">
    <property type="entry name" value="Cysteine protease Prp"/>
    <property type="match status" value="1"/>
</dbReference>
<evidence type="ECO:0000256" key="6">
    <source>
        <dbReference type="ARBA" id="ARBA00044538"/>
    </source>
</evidence>
<dbReference type="Proteomes" id="UP000198806">
    <property type="component" value="Unassembled WGS sequence"/>
</dbReference>
<dbReference type="GO" id="GO:0006508">
    <property type="term" value="P:proteolysis"/>
    <property type="evidence" value="ECO:0007669"/>
    <property type="project" value="UniProtKB-KW"/>
</dbReference>
<dbReference type="OrthoDB" id="48998at2"/>
<dbReference type="EMBL" id="FOWD01000001">
    <property type="protein sequence ID" value="SFN76880.1"/>
    <property type="molecule type" value="Genomic_DNA"/>
</dbReference>
<sequence length="109" mass="12218">MIKISMYNNAEGKIIGFRCSGHAGFAEKGQDIVCSAVSVLVINTMNSIESFTRDTFEYKENEESGMIDFKIVSELSNESSLLLNSLFLGLQGIQEEYGQEYIKFVPQNM</sequence>
<dbReference type="STRING" id="1527.SAMN04489757_101148"/>
<keyword evidence="3" id="KW-0378">Hydrolase</keyword>
<keyword evidence="8" id="KW-1185">Reference proteome</keyword>